<evidence type="ECO:0000313" key="2">
    <source>
        <dbReference type="Proteomes" id="UP000001811"/>
    </source>
</evidence>
<protein>
    <submittedName>
        <fullName evidence="1">Uncharacterized protein</fullName>
    </submittedName>
</protein>
<dbReference type="STRING" id="9986.ENSOCUP00000046346"/>
<dbReference type="EMBL" id="AAGW02010073">
    <property type="status" value="NOT_ANNOTATED_CDS"/>
    <property type="molecule type" value="Genomic_DNA"/>
</dbReference>
<name>A0A5F9DKN8_RABIT</name>
<reference evidence="1" key="2">
    <citation type="submission" date="2025-08" db="UniProtKB">
        <authorList>
            <consortium name="Ensembl"/>
        </authorList>
    </citation>
    <scope>IDENTIFICATION</scope>
    <source>
        <strain evidence="1">Thorbecke</strain>
    </source>
</reference>
<reference evidence="1" key="3">
    <citation type="submission" date="2025-09" db="UniProtKB">
        <authorList>
            <consortium name="Ensembl"/>
        </authorList>
    </citation>
    <scope>IDENTIFICATION</scope>
    <source>
        <strain evidence="1">Thorbecke</strain>
    </source>
</reference>
<dbReference type="InParanoid" id="A0A5F9DKN8"/>
<evidence type="ECO:0000313" key="1">
    <source>
        <dbReference type="Ensembl" id="ENSOCUP00000046346.1"/>
    </source>
</evidence>
<dbReference type="Ensembl" id="ENSOCUT00000062928.1">
    <property type="protein sequence ID" value="ENSOCUP00000046346.1"/>
    <property type="gene ID" value="ENSOCUG00000032338.1"/>
</dbReference>
<reference evidence="1 2" key="1">
    <citation type="journal article" date="2011" name="Nature">
        <title>A high-resolution map of human evolutionary constraint using 29 mammals.</title>
        <authorList>
            <person name="Lindblad-Toh K."/>
            <person name="Garber M."/>
            <person name="Zuk O."/>
            <person name="Lin M.F."/>
            <person name="Parker B.J."/>
            <person name="Washietl S."/>
            <person name="Kheradpour P."/>
            <person name="Ernst J."/>
            <person name="Jordan G."/>
            <person name="Mauceli E."/>
            <person name="Ward L.D."/>
            <person name="Lowe C.B."/>
            <person name="Holloway A.K."/>
            <person name="Clamp M."/>
            <person name="Gnerre S."/>
            <person name="Alfoldi J."/>
            <person name="Beal K."/>
            <person name="Chang J."/>
            <person name="Clawson H."/>
            <person name="Cuff J."/>
            <person name="Di Palma F."/>
            <person name="Fitzgerald S."/>
            <person name="Flicek P."/>
            <person name="Guttman M."/>
            <person name="Hubisz M.J."/>
            <person name="Jaffe D.B."/>
            <person name="Jungreis I."/>
            <person name="Kent W.J."/>
            <person name="Kostka D."/>
            <person name="Lara M."/>
            <person name="Martins A.L."/>
            <person name="Massingham T."/>
            <person name="Moltke I."/>
            <person name="Raney B.J."/>
            <person name="Rasmussen M.D."/>
            <person name="Robinson J."/>
            <person name="Stark A."/>
            <person name="Vilella A.J."/>
            <person name="Wen J."/>
            <person name="Xie X."/>
            <person name="Zody M.C."/>
            <person name="Baldwin J."/>
            <person name="Bloom T."/>
            <person name="Chin C.W."/>
            <person name="Heiman D."/>
            <person name="Nicol R."/>
            <person name="Nusbaum C."/>
            <person name="Young S."/>
            <person name="Wilkinson J."/>
            <person name="Worley K.C."/>
            <person name="Kovar C.L."/>
            <person name="Muzny D.M."/>
            <person name="Gibbs R.A."/>
            <person name="Cree A."/>
            <person name="Dihn H.H."/>
            <person name="Fowler G."/>
            <person name="Jhangiani S."/>
            <person name="Joshi V."/>
            <person name="Lee S."/>
            <person name="Lewis L.R."/>
            <person name="Nazareth L.V."/>
            <person name="Okwuonu G."/>
            <person name="Santibanez J."/>
            <person name="Warren W.C."/>
            <person name="Mardis E.R."/>
            <person name="Weinstock G.M."/>
            <person name="Wilson R.K."/>
            <person name="Delehaunty K."/>
            <person name="Dooling D."/>
            <person name="Fronik C."/>
            <person name="Fulton L."/>
            <person name="Fulton B."/>
            <person name="Graves T."/>
            <person name="Minx P."/>
            <person name="Sodergren E."/>
            <person name="Birney E."/>
            <person name="Margulies E.H."/>
            <person name="Herrero J."/>
            <person name="Green E.D."/>
            <person name="Haussler D."/>
            <person name="Siepel A."/>
            <person name="Goldman N."/>
            <person name="Pollard K.S."/>
            <person name="Pedersen J.S."/>
            <person name="Lander E.S."/>
            <person name="Kellis M."/>
        </authorList>
    </citation>
    <scope>NUCLEOTIDE SEQUENCE [LARGE SCALE GENOMIC DNA]</scope>
    <source>
        <strain evidence="1 2">Thorbecke inbred</strain>
    </source>
</reference>
<proteinExistence type="predicted"/>
<dbReference type="Proteomes" id="UP000001811">
    <property type="component" value="Chromosome 2"/>
</dbReference>
<sequence>MSVTGLVRILGTIFCFCNQSAPPSRALLKRQGSNSTLFSTGPLMKYHPKDPDIFRLFIL</sequence>
<accession>A0A5F9DKN8</accession>
<dbReference type="AlphaFoldDB" id="A0A5F9DKN8"/>
<dbReference type="Bgee" id="ENSOCUG00000032338">
    <property type="expression patterns" value="Expressed in liver"/>
</dbReference>
<organism evidence="1 2">
    <name type="scientific">Oryctolagus cuniculus</name>
    <name type="common">Rabbit</name>
    <dbReference type="NCBI Taxonomy" id="9986"/>
    <lineage>
        <taxon>Eukaryota</taxon>
        <taxon>Metazoa</taxon>
        <taxon>Chordata</taxon>
        <taxon>Craniata</taxon>
        <taxon>Vertebrata</taxon>
        <taxon>Euteleostomi</taxon>
        <taxon>Mammalia</taxon>
        <taxon>Eutheria</taxon>
        <taxon>Euarchontoglires</taxon>
        <taxon>Glires</taxon>
        <taxon>Lagomorpha</taxon>
        <taxon>Leporidae</taxon>
        <taxon>Oryctolagus</taxon>
    </lineage>
</organism>
<keyword evidence="2" id="KW-1185">Reference proteome</keyword>